<dbReference type="PANTHER" id="PTHR10196:SF69">
    <property type="entry name" value="GLYCEROL KINASE"/>
    <property type="match status" value="1"/>
</dbReference>
<dbReference type="SUPFAM" id="SSF53067">
    <property type="entry name" value="Actin-like ATPase domain"/>
    <property type="match status" value="2"/>
</dbReference>
<dbReference type="GO" id="GO:0016301">
    <property type="term" value="F:kinase activity"/>
    <property type="evidence" value="ECO:0007669"/>
    <property type="project" value="UniProtKB-KW"/>
</dbReference>
<evidence type="ECO:0000259" key="9">
    <source>
        <dbReference type="Pfam" id="PF00370"/>
    </source>
</evidence>
<evidence type="ECO:0000256" key="5">
    <source>
        <dbReference type="ARBA" id="ARBA00022840"/>
    </source>
</evidence>
<evidence type="ECO:0000256" key="4">
    <source>
        <dbReference type="ARBA" id="ARBA00022777"/>
    </source>
</evidence>
<evidence type="ECO:0000256" key="3">
    <source>
        <dbReference type="ARBA" id="ARBA00022741"/>
    </source>
</evidence>
<dbReference type="InterPro" id="IPR018483">
    <property type="entry name" value="Carb_kinase_FGGY_CS"/>
</dbReference>
<gene>
    <name evidence="11" type="primary">glpK_1</name>
    <name evidence="11" type="ORF">GCM10022247_03820</name>
</gene>
<organism evidence="11 12">
    <name type="scientific">Allokutzneria multivorans</name>
    <dbReference type="NCBI Taxonomy" id="1142134"/>
    <lineage>
        <taxon>Bacteria</taxon>
        <taxon>Bacillati</taxon>
        <taxon>Actinomycetota</taxon>
        <taxon>Actinomycetes</taxon>
        <taxon>Pseudonocardiales</taxon>
        <taxon>Pseudonocardiaceae</taxon>
        <taxon>Allokutzneria</taxon>
    </lineage>
</organism>
<keyword evidence="12" id="KW-1185">Reference proteome</keyword>
<comment type="caution">
    <text evidence="11">The sequence shown here is derived from an EMBL/GenBank/DDBJ whole genome shotgun (WGS) entry which is preliminary data.</text>
</comment>
<dbReference type="PIRSF" id="PIRSF000538">
    <property type="entry name" value="GlpK"/>
    <property type="match status" value="1"/>
</dbReference>
<dbReference type="InterPro" id="IPR018484">
    <property type="entry name" value="FGGY_N"/>
</dbReference>
<evidence type="ECO:0000256" key="7">
    <source>
        <dbReference type="RuleBase" id="RU003733"/>
    </source>
</evidence>
<evidence type="ECO:0000313" key="11">
    <source>
        <dbReference type="EMBL" id="GAA3988549.1"/>
    </source>
</evidence>
<feature type="domain" description="Carbohydrate kinase FGGY C-terminal" evidence="10">
    <location>
        <begin position="293"/>
        <end position="472"/>
    </location>
</feature>
<dbReference type="Proteomes" id="UP001501747">
    <property type="component" value="Unassembled WGS sequence"/>
</dbReference>
<feature type="domain" description="Carbohydrate kinase FGGY N-terminal" evidence="9">
    <location>
        <begin position="49"/>
        <end position="283"/>
    </location>
</feature>
<reference evidence="12" key="1">
    <citation type="journal article" date="2019" name="Int. J. Syst. Evol. Microbiol.">
        <title>The Global Catalogue of Microorganisms (GCM) 10K type strain sequencing project: providing services to taxonomists for standard genome sequencing and annotation.</title>
        <authorList>
            <consortium name="The Broad Institute Genomics Platform"/>
            <consortium name="The Broad Institute Genome Sequencing Center for Infectious Disease"/>
            <person name="Wu L."/>
            <person name="Ma J."/>
        </authorList>
    </citation>
    <scope>NUCLEOTIDE SEQUENCE [LARGE SCALE GENOMIC DNA]</scope>
    <source>
        <strain evidence="12">JCM 17342</strain>
    </source>
</reference>
<keyword evidence="2 7" id="KW-0808">Transferase</keyword>
<proteinExistence type="inferred from homology"/>
<dbReference type="InterPro" id="IPR018485">
    <property type="entry name" value="FGGY_C"/>
</dbReference>
<evidence type="ECO:0000313" key="12">
    <source>
        <dbReference type="Proteomes" id="UP001501747"/>
    </source>
</evidence>
<evidence type="ECO:0000256" key="2">
    <source>
        <dbReference type="ARBA" id="ARBA00022679"/>
    </source>
</evidence>
<evidence type="ECO:0000256" key="6">
    <source>
        <dbReference type="ARBA" id="ARBA00043149"/>
    </source>
</evidence>
<name>A0ABP7QVW0_9PSEU</name>
<dbReference type="PROSITE" id="PS00445">
    <property type="entry name" value="FGGY_KINASES_2"/>
    <property type="match status" value="1"/>
</dbReference>
<keyword evidence="5" id="KW-0067">ATP-binding</keyword>
<comment type="similarity">
    <text evidence="1 7">Belongs to the FGGY kinase family.</text>
</comment>
<evidence type="ECO:0000256" key="8">
    <source>
        <dbReference type="SAM" id="MobiDB-lite"/>
    </source>
</evidence>
<dbReference type="InterPro" id="IPR043129">
    <property type="entry name" value="ATPase_NBD"/>
</dbReference>
<keyword evidence="4 7" id="KW-0418">Kinase</keyword>
<feature type="region of interest" description="Disordered" evidence="8">
    <location>
        <begin position="518"/>
        <end position="559"/>
    </location>
</feature>
<dbReference type="EMBL" id="BAABAL010000003">
    <property type="protein sequence ID" value="GAA3988549.1"/>
    <property type="molecule type" value="Genomic_DNA"/>
</dbReference>
<dbReference type="InterPro" id="IPR000577">
    <property type="entry name" value="Carb_kinase_FGGY"/>
</dbReference>
<dbReference type="Pfam" id="PF02782">
    <property type="entry name" value="FGGY_C"/>
    <property type="match status" value="1"/>
</dbReference>
<keyword evidence="3" id="KW-0547">Nucleotide-binding</keyword>
<evidence type="ECO:0000259" key="10">
    <source>
        <dbReference type="Pfam" id="PF02782"/>
    </source>
</evidence>
<dbReference type="PANTHER" id="PTHR10196">
    <property type="entry name" value="SUGAR KINASE"/>
    <property type="match status" value="1"/>
</dbReference>
<feature type="compositionally biased region" description="Basic residues" evidence="8">
    <location>
        <begin position="537"/>
        <end position="551"/>
    </location>
</feature>
<dbReference type="Gene3D" id="3.30.420.40">
    <property type="match status" value="2"/>
</dbReference>
<protein>
    <recommendedName>
        <fullName evidence="6">ATP:glycerol 3-phosphotransferase</fullName>
    </recommendedName>
</protein>
<dbReference type="Pfam" id="PF00370">
    <property type="entry name" value="FGGY_N"/>
    <property type="match status" value="1"/>
</dbReference>
<accession>A0ABP7QVW0</accession>
<evidence type="ECO:0000256" key="1">
    <source>
        <dbReference type="ARBA" id="ARBA00009156"/>
    </source>
</evidence>
<sequence>MPLAWIWPVVLICLPPVRMRCGVGEFTHQRPASGNALSSTVTYVQEELVILGIDVGTHAARAVAVAPNGAVRHSDQRPLKLRTPHPGWAEMDPTEILTATVDVVREAMSWGRPEAIGLTTMRDSTILWDRATGAPLHDAILWMSRQTEAYTNTWLAEGLEPEVHQRTGLPIQPRFSASKIAWLLDHVPGARKRAERGELAVGTVDSWLLSHLTGATHQTDYTNACGTMLFNLHTREWDAELCEWFGIPPGLLPTVRPSAHNFGSVEGIPVLAVLGDQQASLFGQACFTPGSAKYTFGTSGVLTLNSGEKPALRKGFTTGVAWGLSVDDVSFEVEGAVPHSGHALQWLHERLGLIDDLGSLDSHSDNGGVYFVPAFTGLGAPSWDASARGAILGLSLETQPSHIARAALESLAYQVRDSIDALDPIAAEVRVDGGAARYDTLCQFLADILGRPVLRPRTVEMTAVGVAHLAGLGAGVWSGLDQLAELWQEDRRFTPAMSVDRREMLYAGWQQACRAAQPCFPATEPRTPRTSPTPPRRTPKSPQKSHQRTARKTPEQAPR</sequence>
<dbReference type="CDD" id="cd07769">
    <property type="entry name" value="ASKHA_NBD_FGGY_GK"/>
    <property type="match status" value="1"/>
</dbReference>